<feature type="non-terminal residue" evidence="1">
    <location>
        <position position="1"/>
    </location>
</feature>
<organism evidence="1">
    <name type="scientific">marine sediment metagenome</name>
    <dbReference type="NCBI Taxonomy" id="412755"/>
    <lineage>
        <taxon>unclassified sequences</taxon>
        <taxon>metagenomes</taxon>
        <taxon>ecological metagenomes</taxon>
    </lineage>
</organism>
<reference evidence="1" key="1">
    <citation type="journal article" date="2015" name="Nature">
        <title>Complex archaea that bridge the gap between prokaryotes and eukaryotes.</title>
        <authorList>
            <person name="Spang A."/>
            <person name="Saw J.H."/>
            <person name="Jorgensen S.L."/>
            <person name="Zaremba-Niedzwiedzka K."/>
            <person name="Martijn J."/>
            <person name="Lind A.E."/>
            <person name="van Eijk R."/>
            <person name="Schleper C."/>
            <person name="Guy L."/>
            <person name="Ettema T.J."/>
        </authorList>
    </citation>
    <scope>NUCLEOTIDE SEQUENCE</scope>
</reference>
<evidence type="ECO:0000313" key="1">
    <source>
        <dbReference type="EMBL" id="KKM16138.1"/>
    </source>
</evidence>
<gene>
    <name evidence="1" type="ORF">LCGC14_1688870</name>
</gene>
<sequence>IGRPVAGLLLRGDIPQGFEPAPPKPGFQFGSRVADPIETGTGLAGQVRVGEIVFGETTGIETTAVSGALRSQLAEDVLSEAINPVYLAMAFPFVGVGLKGLTGAARVLRIAANLTIGTDAGAARGFPLLRPDKLRAVLRGLSAVAKSPTALTRLPKAVRANPVFQRGFRNIQEARGADVNWFGTPLTPKLGDDTERLLSQSRRGAISFSDNDIRAIARAEGIDPSGLTRDGILQELNNKQYLKNIRADDPTVLKQVLDDMAVGRKVDPKYIPLQQAIKADLTAGRSVGSIIKKGVTPRGSTAVFTDRVTVFHGTTSLDEAEIVAQGLRPGTALVTDRGVAEGFAATRATASGGEPRVFSFQVDKAFLKNPGGRPSYYFVSDKFELVSGVSRHMDDAFSPGMRALVQTERTGDKVRFSTIRSHLWDEIREIETSMKAGTAGALDEVRRMELRSWLGFGMTEDGFRDVVRFMAESELGLSIPADATLDQVMTRIAEFVDTPISPGGVEKWWASEQGGGLLPDVAGAVRSIARKIPGFGGDAELAAIDTFRRSGNITSREITRVRSQISGRLTLVGADELRVGLSTAGVGELSHIDSALLLWERTGRTGQDVFDLFDVGVSVEKLALPKTAGGKVTVGALREGLDQAAPHLQEFHAGLKHPQLVELVRESYKGAREAAVVLKQAVTAQSDLNASIIKVADRFAVSGKTTAETSDSIGKVTLGKSLGVGEQPALGDYLRFPSVRTALSKSLGRTVDQLTTEELETLLKASTEVTQTDMTTVLRTWETLQFSRALYKQQGNWESFILEIQAGGRGSKAVEAGEALGKGGRVTTTDAELSALSQVADTIEARKSAKPLTDLQKWVVEDMFPAADLPADVVRRANLTIQGYDSFATEKLTYAMMSRIKRGFAAGDRVTATAGELFDVLESIKNLKPGAKIPAEASNVLRRVFGDTKEGRRLHGLFNRRSNWEVIADIANIPRALRTTVDVSATFRQAFFTFARRPVTGVVDLMRSSRA</sequence>
<dbReference type="EMBL" id="LAZR01014743">
    <property type="protein sequence ID" value="KKM16138.1"/>
    <property type="molecule type" value="Genomic_DNA"/>
</dbReference>
<feature type="non-terminal residue" evidence="1">
    <location>
        <position position="1011"/>
    </location>
</feature>
<comment type="caution">
    <text evidence="1">The sequence shown here is derived from an EMBL/GenBank/DDBJ whole genome shotgun (WGS) entry which is preliminary data.</text>
</comment>
<accession>A0A0F9K1Z9</accession>
<dbReference type="AlphaFoldDB" id="A0A0F9K1Z9"/>
<protein>
    <submittedName>
        <fullName evidence="1">Uncharacterized protein</fullName>
    </submittedName>
</protein>
<name>A0A0F9K1Z9_9ZZZZ</name>
<proteinExistence type="predicted"/>